<accession>A0A395GKV3</accession>
<evidence type="ECO:0000313" key="3">
    <source>
        <dbReference type="Proteomes" id="UP000249402"/>
    </source>
</evidence>
<keyword evidence="3" id="KW-1185">Reference proteome</keyword>
<proteinExistence type="predicted"/>
<dbReference type="VEuPathDB" id="FungiDB:BO80DRAFT_449545"/>
<feature type="signal peptide" evidence="1">
    <location>
        <begin position="1"/>
        <end position="19"/>
    </location>
</feature>
<dbReference type="OrthoDB" id="4116913at2759"/>
<protein>
    <submittedName>
        <fullName evidence="2">Uncharacterized protein</fullName>
    </submittedName>
</protein>
<dbReference type="RefSeq" id="XP_025570407.1">
    <property type="nucleotide sequence ID" value="XM_025721749.1"/>
</dbReference>
<name>A0A395GKV3_9EURO</name>
<dbReference type="GeneID" id="37226614"/>
<dbReference type="EMBL" id="KZ824480">
    <property type="protein sequence ID" value="RAK96079.1"/>
    <property type="molecule type" value="Genomic_DNA"/>
</dbReference>
<dbReference type="AlphaFoldDB" id="A0A395GKV3"/>
<feature type="chain" id="PRO_5017397071" evidence="1">
    <location>
        <begin position="20"/>
        <end position="84"/>
    </location>
</feature>
<evidence type="ECO:0000313" key="2">
    <source>
        <dbReference type="EMBL" id="RAK96079.1"/>
    </source>
</evidence>
<feature type="non-terminal residue" evidence="2">
    <location>
        <position position="1"/>
    </location>
</feature>
<keyword evidence="1" id="KW-0732">Signal</keyword>
<organism evidence="2 3">
    <name type="scientific">Aspergillus ibericus CBS 121593</name>
    <dbReference type="NCBI Taxonomy" id="1448316"/>
    <lineage>
        <taxon>Eukaryota</taxon>
        <taxon>Fungi</taxon>
        <taxon>Dikarya</taxon>
        <taxon>Ascomycota</taxon>
        <taxon>Pezizomycotina</taxon>
        <taxon>Eurotiomycetes</taxon>
        <taxon>Eurotiomycetidae</taxon>
        <taxon>Eurotiales</taxon>
        <taxon>Aspergillaceae</taxon>
        <taxon>Aspergillus</taxon>
        <taxon>Aspergillus subgen. Circumdati</taxon>
    </lineage>
</organism>
<evidence type="ECO:0000256" key="1">
    <source>
        <dbReference type="SAM" id="SignalP"/>
    </source>
</evidence>
<sequence>TLIFYPMSALLAIFCNILQNPSDPQATKDLGLLKIAMSMMERVFLRQPSSVNEIVHIKMVADFVAELYRLASCAIEKAWNERSA</sequence>
<reference evidence="2 3" key="1">
    <citation type="submission" date="2018-02" db="EMBL/GenBank/DDBJ databases">
        <title>The genomes of Aspergillus section Nigri reveals drivers in fungal speciation.</title>
        <authorList>
            <consortium name="DOE Joint Genome Institute"/>
            <person name="Vesth T.C."/>
            <person name="Nybo J."/>
            <person name="Theobald S."/>
            <person name="Brandl J."/>
            <person name="Frisvad J.C."/>
            <person name="Nielsen K.F."/>
            <person name="Lyhne E.K."/>
            <person name="Kogle M.E."/>
            <person name="Kuo A."/>
            <person name="Riley R."/>
            <person name="Clum A."/>
            <person name="Nolan M."/>
            <person name="Lipzen A."/>
            <person name="Salamov A."/>
            <person name="Henrissat B."/>
            <person name="Wiebenga A."/>
            <person name="De vries R.P."/>
            <person name="Grigoriev I.V."/>
            <person name="Mortensen U.H."/>
            <person name="Andersen M.R."/>
            <person name="Baker S.E."/>
        </authorList>
    </citation>
    <scope>NUCLEOTIDE SEQUENCE [LARGE SCALE GENOMIC DNA]</scope>
    <source>
        <strain evidence="2 3">CBS 121593</strain>
    </source>
</reference>
<gene>
    <name evidence="2" type="ORF">BO80DRAFT_449545</name>
</gene>
<dbReference type="STRING" id="1448316.A0A395GKV3"/>
<dbReference type="Proteomes" id="UP000249402">
    <property type="component" value="Unassembled WGS sequence"/>
</dbReference>